<dbReference type="GO" id="GO:0004792">
    <property type="term" value="F:thiosulfate-cyanide sulfurtransferase activity"/>
    <property type="evidence" value="ECO:0007669"/>
    <property type="project" value="TreeGrafter"/>
</dbReference>
<evidence type="ECO:0000259" key="1">
    <source>
        <dbReference type="Pfam" id="PF00899"/>
    </source>
</evidence>
<dbReference type="SUPFAM" id="SSF69572">
    <property type="entry name" value="Activating enzymes of the ubiquitin-like proteins"/>
    <property type="match status" value="1"/>
</dbReference>
<reference evidence="2 3" key="1">
    <citation type="submission" date="2020-05" db="EMBL/GenBank/DDBJ databases">
        <authorList>
            <person name="Whitworth D."/>
        </authorList>
    </citation>
    <scope>NUCLEOTIDE SEQUENCE [LARGE SCALE GENOMIC DNA]</scope>
    <source>
        <strain evidence="2 3">AM005</strain>
    </source>
</reference>
<dbReference type="EMBL" id="JABFNT010000228">
    <property type="protein sequence ID" value="NOJ83701.1"/>
    <property type="molecule type" value="Genomic_DNA"/>
</dbReference>
<proteinExistence type="predicted"/>
<comment type="caution">
    <text evidence="2">The sequence shown here is derived from an EMBL/GenBank/DDBJ whole genome shotgun (WGS) entry which is preliminary data.</text>
</comment>
<dbReference type="Pfam" id="PF00899">
    <property type="entry name" value="ThiF"/>
    <property type="match status" value="1"/>
</dbReference>
<dbReference type="PANTHER" id="PTHR10953:SF102">
    <property type="entry name" value="ADENYLYLTRANSFERASE AND SULFURTRANSFERASE MOCS3"/>
    <property type="match status" value="1"/>
</dbReference>
<feature type="domain" description="THIF-type NAD/FAD binding fold" evidence="1">
    <location>
        <begin position="16"/>
        <end position="236"/>
    </location>
</feature>
<dbReference type="RefSeq" id="WP_171445424.1">
    <property type="nucleotide sequence ID" value="NZ_JABFNS010000086.1"/>
</dbReference>
<organism evidence="2 3">
    <name type="scientific">Myxococcus xanthus</name>
    <dbReference type="NCBI Taxonomy" id="34"/>
    <lineage>
        <taxon>Bacteria</taxon>
        <taxon>Pseudomonadati</taxon>
        <taxon>Myxococcota</taxon>
        <taxon>Myxococcia</taxon>
        <taxon>Myxococcales</taxon>
        <taxon>Cystobacterineae</taxon>
        <taxon>Myxococcaceae</taxon>
        <taxon>Myxococcus</taxon>
    </lineage>
</organism>
<dbReference type="PANTHER" id="PTHR10953">
    <property type="entry name" value="UBIQUITIN-ACTIVATING ENZYME E1"/>
    <property type="match status" value="1"/>
</dbReference>
<dbReference type="Proteomes" id="UP000533080">
    <property type="component" value="Unassembled WGS sequence"/>
</dbReference>
<dbReference type="GO" id="GO:0008641">
    <property type="term" value="F:ubiquitin-like modifier activating enzyme activity"/>
    <property type="evidence" value="ECO:0007669"/>
    <property type="project" value="InterPro"/>
</dbReference>
<gene>
    <name evidence="2" type="ORF">HNV28_36250</name>
</gene>
<evidence type="ECO:0000313" key="2">
    <source>
        <dbReference type="EMBL" id="NOJ83701.1"/>
    </source>
</evidence>
<dbReference type="GO" id="GO:0016779">
    <property type="term" value="F:nucleotidyltransferase activity"/>
    <property type="evidence" value="ECO:0007669"/>
    <property type="project" value="TreeGrafter"/>
</dbReference>
<name>A0A7Y4IQR4_MYXXA</name>
<dbReference type="InterPro" id="IPR000594">
    <property type="entry name" value="ThiF_NAD_FAD-bd"/>
</dbReference>
<dbReference type="GO" id="GO:0005737">
    <property type="term" value="C:cytoplasm"/>
    <property type="evidence" value="ECO:0007669"/>
    <property type="project" value="TreeGrafter"/>
</dbReference>
<protein>
    <submittedName>
        <fullName evidence="2">HesA/MoeB/ThiF family protein</fullName>
    </submittedName>
</protein>
<dbReference type="InterPro" id="IPR035985">
    <property type="entry name" value="Ubiquitin-activating_enz"/>
</dbReference>
<evidence type="ECO:0000313" key="3">
    <source>
        <dbReference type="Proteomes" id="UP000533080"/>
    </source>
</evidence>
<dbReference type="AlphaFoldDB" id="A0A7Y4IQR4"/>
<accession>A0A7Y4IQR4</accession>
<dbReference type="InterPro" id="IPR045886">
    <property type="entry name" value="ThiF/MoeB/HesA"/>
</dbReference>
<dbReference type="Gene3D" id="3.40.50.720">
    <property type="entry name" value="NAD(P)-binding Rossmann-like Domain"/>
    <property type="match status" value="1"/>
</dbReference>
<sequence length="255" mass="26198">MHGHGTDHHPRIPHASRLERARVLLVGAGGLGCPASLALAQAGVGHLTLADPDCVDVTNLPRQLWHRGQDVGRNKAESATAGLARAFPGLSTEAIPERVDASNAEGLFRAHDAVIDATDGVATKFFLSDVAVLTGVPLIYGGVLRMQGQAMRVDPGGPCLRCLYEAPPPPDAVPTCAQAGVLGSLAGLVGAVQALLALELLSGAARGGQGEATLHVLDAVSILGRRTRVARAPDCEGCRVTAIPAYPESPEACAT</sequence>
<dbReference type="CDD" id="cd00757">
    <property type="entry name" value="ThiF_MoeB_HesA_family"/>
    <property type="match status" value="1"/>
</dbReference>